<dbReference type="EMBL" id="JAATEN010000002">
    <property type="protein sequence ID" value="NJP99492.1"/>
    <property type="molecule type" value="Genomic_DNA"/>
</dbReference>
<dbReference type="PANTHER" id="PTHR36834:SF1">
    <property type="entry name" value="INTEGRAL MEMBRANE PROTEIN"/>
    <property type="match status" value="1"/>
</dbReference>
<evidence type="ECO:0000256" key="1">
    <source>
        <dbReference type="SAM" id="Phobius"/>
    </source>
</evidence>
<dbReference type="Pfam" id="PF04892">
    <property type="entry name" value="VanZ"/>
    <property type="match status" value="1"/>
</dbReference>
<keyword evidence="4" id="KW-1185">Reference proteome</keyword>
<dbReference type="Proteomes" id="UP000695264">
    <property type="component" value="Unassembled WGS sequence"/>
</dbReference>
<reference evidence="3 4" key="1">
    <citation type="submission" date="2020-03" db="EMBL/GenBank/DDBJ databases">
        <title>WGS of actinomycetes isolated from Thailand.</title>
        <authorList>
            <person name="Thawai C."/>
        </authorList>
    </citation>
    <scope>NUCLEOTIDE SEQUENCE [LARGE SCALE GENOMIC DNA]</scope>
    <source>
        <strain evidence="3 4">PLAI 1-29</strain>
    </source>
</reference>
<evidence type="ECO:0000313" key="3">
    <source>
        <dbReference type="EMBL" id="NJP99492.1"/>
    </source>
</evidence>
<keyword evidence="1" id="KW-1133">Transmembrane helix</keyword>
<feature type="domain" description="VanZ-like" evidence="2">
    <location>
        <begin position="45"/>
        <end position="163"/>
    </location>
</feature>
<keyword evidence="1" id="KW-0812">Transmembrane</keyword>
<dbReference type="RefSeq" id="WP_168100113.1">
    <property type="nucleotide sequence ID" value="NZ_JAATEN010000002.1"/>
</dbReference>
<name>A0ABX1BTF6_9ACTN</name>
<proteinExistence type="predicted"/>
<comment type="caution">
    <text evidence="3">The sequence shown here is derived from an EMBL/GenBank/DDBJ whole genome shotgun (WGS) entry which is preliminary data.</text>
</comment>
<feature type="transmembrane region" description="Helical" evidence="1">
    <location>
        <begin position="79"/>
        <end position="102"/>
    </location>
</feature>
<dbReference type="InterPro" id="IPR006976">
    <property type="entry name" value="VanZ-like"/>
</dbReference>
<keyword evidence="1" id="KW-0472">Membrane</keyword>
<dbReference type="PANTHER" id="PTHR36834">
    <property type="entry name" value="MEMBRANE PROTEIN-RELATED"/>
    <property type="match status" value="1"/>
</dbReference>
<sequence>MQFTVEASAVLLPALLVFLGLTLRRVRRPDHPWTGRHAALLAVAALYTAAVLAITVFPLEVTYGPYANQAPWYTQINVIPLITLDATAVPNVIMFVPLGFLLPLLTRAAGLWQVTARAAVASLAIESTQLLLYVVTHNGRSADINDLLVNTLGGVAGYGCLTLALSVPSLRRALSRGALPGSGGAAGHGIRAAA</sequence>
<evidence type="ECO:0000313" key="4">
    <source>
        <dbReference type="Proteomes" id="UP000695264"/>
    </source>
</evidence>
<gene>
    <name evidence="3" type="ORF">HCK00_02775</name>
</gene>
<organism evidence="3 4">
    <name type="scientific">Streptomyces zingiberis</name>
    <dbReference type="NCBI Taxonomy" id="2053010"/>
    <lineage>
        <taxon>Bacteria</taxon>
        <taxon>Bacillati</taxon>
        <taxon>Actinomycetota</taxon>
        <taxon>Actinomycetes</taxon>
        <taxon>Kitasatosporales</taxon>
        <taxon>Streptomycetaceae</taxon>
        <taxon>Streptomyces</taxon>
    </lineage>
</organism>
<dbReference type="InterPro" id="IPR053150">
    <property type="entry name" value="Teicoplanin_resist-assoc"/>
</dbReference>
<feature type="transmembrane region" description="Helical" evidence="1">
    <location>
        <begin position="147"/>
        <end position="167"/>
    </location>
</feature>
<feature type="transmembrane region" description="Helical" evidence="1">
    <location>
        <begin position="38"/>
        <end position="59"/>
    </location>
</feature>
<accession>A0ABX1BTF6</accession>
<evidence type="ECO:0000259" key="2">
    <source>
        <dbReference type="Pfam" id="PF04892"/>
    </source>
</evidence>
<protein>
    <submittedName>
        <fullName evidence="3">VanZ family protein</fullName>
    </submittedName>
</protein>
<feature type="transmembrane region" description="Helical" evidence="1">
    <location>
        <begin position="114"/>
        <end position="135"/>
    </location>
</feature>
<feature type="transmembrane region" description="Helical" evidence="1">
    <location>
        <begin position="6"/>
        <end position="26"/>
    </location>
</feature>